<name>K4IBA9_PSYTT</name>
<protein>
    <submittedName>
        <fullName evidence="1">Uncharacterized protein</fullName>
    </submittedName>
</protein>
<dbReference type="AlphaFoldDB" id="K4IBA9"/>
<evidence type="ECO:0000313" key="2">
    <source>
        <dbReference type="Proteomes" id="UP000008514"/>
    </source>
</evidence>
<gene>
    <name evidence="1" type="ordered locus">P700755_000704</name>
</gene>
<dbReference type="EMBL" id="CP003879">
    <property type="protein sequence ID" value="AFU67714.1"/>
    <property type="molecule type" value="Genomic_DNA"/>
</dbReference>
<reference evidence="1" key="2">
    <citation type="submission" date="2012-09" db="EMBL/GenBank/DDBJ databases">
        <title>The complete sequence of Psychroflexus torquis an extreme psychrophile from sea-ice that is stimulated by light.</title>
        <authorList>
            <person name="Feng S."/>
            <person name="Powell S.M."/>
            <person name="Bowman J.P."/>
        </authorList>
    </citation>
    <scope>NUCLEOTIDE SEQUENCE [LARGE SCALE GENOMIC DNA]</scope>
    <source>
        <strain evidence="1">ATCC 700755</strain>
    </source>
</reference>
<dbReference type="Proteomes" id="UP000008514">
    <property type="component" value="Chromosome"/>
</dbReference>
<dbReference type="HOGENOM" id="CLU_132570_1_0_10"/>
<dbReference type="KEGG" id="ptq:P700755_000704"/>
<keyword evidence="2" id="KW-1185">Reference proteome</keyword>
<organism evidence="1 2">
    <name type="scientific">Psychroflexus torquis (strain ATCC 700755 / CIP 106069 / ACAM 623)</name>
    <dbReference type="NCBI Taxonomy" id="313595"/>
    <lineage>
        <taxon>Bacteria</taxon>
        <taxon>Pseudomonadati</taxon>
        <taxon>Bacteroidota</taxon>
        <taxon>Flavobacteriia</taxon>
        <taxon>Flavobacteriales</taxon>
        <taxon>Flavobacteriaceae</taxon>
        <taxon>Psychroflexus</taxon>
    </lineage>
</organism>
<accession>K4IBA9</accession>
<sequence length="112" mass="13114">MLLFTVKSAFWISYYIAFTDNFIENYCENVDRPELECDGKCFLSDVLDNKQTDTPKNASIFLESELIFTTLCSETDTFISFSIAEVEHSFLYTSHYKFQFLNKNFKPPIRSV</sequence>
<evidence type="ECO:0000313" key="1">
    <source>
        <dbReference type="EMBL" id="AFU67714.1"/>
    </source>
</evidence>
<dbReference type="eggNOG" id="ENOG5030TY9">
    <property type="taxonomic scope" value="Bacteria"/>
</dbReference>
<proteinExistence type="predicted"/>
<reference evidence="1" key="1">
    <citation type="submission" date="2006-03" db="EMBL/GenBank/DDBJ databases">
        <authorList>
            <person name="Bowman J."/>
            <person name="Ferriera S."/>
            <person name="Johnson J."/>
            <person name="Kravitz S."/>
            <person name="Halpern A."/>
            <person name="Remington K."/>
            <person name="Beeson K."/>
            <person name="Tran B."/>
            <person name="Rogers Y.-H."/>
            <person name="Friedman R."/>
            <person name="Venter J.C."/>
        </authorList>
    </citation>
    <scope>NUCLEOTIDE SEQUENCE [LARGE SCALE GENOMIC DNA]</scope>
    <source>
        <strain evidence="1">ATCC 700755</strain>
    </source>
</reference>